<organism evidence="3 4">
    <name type="scientific">Leptomonas pyrrhocoris</name>
    <name type="common">Firebug parasite</name>
    <dbReference type="NCBI Taxonomy" id="157538"/>
    <lineage>
        <taxon>Eukaryota</taxon>
        <taxon>Discoba</taxon>
        <taxon>Euglenozoa</taxon>
        <taxon>Kinetoplastea</taxon>
        <taxon>Metakinetoplastina</taxon>
        <taxon>Trypanosomatida</taxon>
        <taxon>Trypanosomatidae</taxon>
        <taxon>Leishmaniinae</taxon>
        <taxon>Leptomonas</taxon>
    </lineage>
</organism>
<dbReference type="OMA" id="MKAPWGS"/>
<dbReference type="OrthoDB" id="412814at2759"/>
<evidence type="ECO:0000256" key="2">
    <source>
        <dbReference type="SAM" id="Phobius"/>
    </source>
</evidence>
<proteinExistence type="predicted"/>
<dbReference type="EMBL" id="LGTL01000001">
    <property type="protein sequence ID" value="KPA86307.1"/>
    <property type="molecule type" value="Genomic_DNA"/>
</dbReference>
<feature type="region of interest" description="Disordered" evidence="1">
    <location>
        <begin position="154"/>
        <end position="182"/>
    </location>
</feature>
<feature type="transmembrane region" description="Helical" evidence="2">
    <location>
        <begin position="6"/>
        <end position="24"/>
    </location>
</feature>
<dbReference type="VEuPathDB" id="TriTrypDB:LpyrH10_01_5260"/>
<evidence type="ECO:0000313" key="4">
    <source>
        <dbReference type="Proteomes" id="UP000037923"/>
    </source>
</evidence>
<keyword evidence="4" id="KW-1185">Reference proteome</keyword>
<keyword evidence="2" id="KW-0812">Transmembrane</keyword>
<sequence>MLGSQSWYTALAIPTVVIGGFVATRKRLAYQWREELMDMEGTAYPTVTDADMGYFRRVAPATAVEAAETLTATRKGPVMTSPPLDASAAAAGALGVQLTAQDNIGMSVRSNALLPEIRNVLLNEVQRWSQTLGNSLDPRKVTAIETRWQAALENDAASAEQPNAASSSSLRNSQPSSTAAVNRTRREWTSRFNFDFLRRVRVIADHAEDIQPMKAPWGCGDHMRLEQMPASLRYLVRHTQQAFEGMGRLRHVYIEYSPTGQFFRAPRPPKMYDGHDYVIIPLRRDGCDTVVTMSPVLRSRMSDLREVALNSWTSRDVDALVPPGCMLRVYGTARYEWGWGVRPGPTWFGSRLNSVAAPLHTSALASGDAASPLWSWRRWRQPLFALWKSAGPVCNSSISAKASSAPRDAALIVLHYEGPRSSNKQRSLLLQPEIWIFGQPPSIETYETWYEDRPTADSVKEEGLLRFMIRNYFDMLTVS</sequence>
<dbReference type="GeneID" id="26900823"/>
<dbReference type="Proteomes" id="UP000037923">
    <property type="component" value="Unassembled WGS sequence"/>
</dbReference>
<accession>A0A0N0E0D6</accession>
<dbReference type="AlphaFoldDB" id="A0A0N0E0D6"/>
<evidence type="ECO:0000256" key="1">
    <source>
        <dbReference type="SAM" id="MobiDB-lite"/>
    </source>
</evidence>
<reference evidence="3 4" key="1">
    <citation type="submission" date="2015-07" db="EMBL/GenBank/DDBJ databases">
        <title>High-quality genome of monoxenous trypanosomatid Leptomonas pyrrhocoris.</title>
        <authorList>
            <person name="Flegontov P."/>
            <person name="Butenko A."/>
            <person name="Firsov S."/>
            <person name="Vlcek C."/>
            <person name="Logacheva M.D."/>
            <person name="Field M."/>
            <person name="Filatov D."/>
            <person name="Flegontova O."/>
            <person name="Gerasimov E."/>
            <person name="Jackson A.P."/>
            <person name="Kelly S."/>
            <person name="Opperdoes F."/>
            <person name="O'Reilly A."/>
            <person name="Votypka J."/>
            <person name="Yurchenko V."/>
            <person name="Lukes J."/>
        </authorList>
    </citation>
    <scope>NUCLEOTIDE SEQUENCE [LARGE SCALE GENOMIC DNA]</scope>
    <source>
        <strain evidence="3">H10</strain>
    </source>
</reference>
<evidence type="ECO:0000313" key="3">
    <source>
        <dbReference type="EMBL" id="KPA86308.1"/>
    </source>
</evidence>
<protein>
    <submittedName>
        <fullName evidence="3">Uncharacterized protein</fullName>
    </submittedName>
</protein>
<name>A0A0N0E0D6_LEPPY</name>
<keyword evidence="2" id="KW-1133">Transmembrane helix</keyword>
<dbReference type="EMBL" id="LGTL01000001">
    <property type="protein sequence ID" value="KPA86308.1"/>
    <property type="molecule type" value="Genomic_DNA"/>
</dbReference>
<dbReference type="RefSeq" id="XP_015664746.1">
    <property type="nucleotide sequence ID" value="XM_015796738.1"/>
</dbReference>
<keyword evidence="2" id="KW-0472">Membrane</keyword>
<dbReference type="RefSeq" id="XP_015664747.1">
    <property type="nucleotide sequence ID" value="XM_015796739.1"/>
</dbReference>
<feature type="compositionally biased region" description="Low complexity" evidence="1">
    <location>
        <begin position="166"/>
        <end position="177"/>
    </location>
</feature>
<gene>
    <name evidence="3" type="ORF">ABB37_00526</name>
</gene>
<comment type="caution">
    <text evidence="3">The sequence shown here is derived from an EMBL/GenBank/DDBJ whole genome shotgun (WGS) entry which is preliminary data.</text>
</comment>